<evidence type="ECO:0000256" key="6">
    <source>
        <dbReference type="ARBA" id="ARBA00022723"/>
    </source>
</evidence>
<keyword evidence="7 12" id="KW-0863">Zinc-finger</keyword>
<dbReference type="PROSITE" id="PS51800">
    <property type="entry name" value="ZF_CHHC_U11_48K"/>
    <property type="match status" value="1"/>
</dbReference>
<organism evidence="14 15">
    <name type="scientific">Rhynchophorus ferrugineus</name>
    <name type="common">Red palm weevil</name>
    <name type="synonym">Curculio ferrugineus</name>
    <dbReference type="NCBI Taxonomy" id="354439"/>
    <lineage>
        <taxon>Eukaryota</taxon>
        <taxon>Metazoa</taxon>
        <taxon>Ecdysozoa</taxon>
        <taxon>Arthropoda</taxon>
        <taxon>Hexapoda</taxon>
        <taxon>Insecta</taxon>
        <taxon>Pterygota</taxon>
        <taxon>Neoptera</taxon>
        <taxon>Endopterygota</taxon>
        <taxon>Coleoptera</taxon>
        <taxon>Polyphaga</taxon>
        <taxon>Cucujiformia</taxon>
        <taxon>Curculionidae</taxon>
        <taxon>Dryophthorinae</taxon>
        <taxon>Rhynchophorus</taxon>
    </lineage>
</organism>
<evidence type="ECO:0000256" key="11">
    <source>
        <dbReference type="ARBA" id="ARBA00049393"/>
    </source>
</evidence>
<evidence type="ECO:0000256" key="12">
    <source>
        <dbReference type="RuleBase" id="RU367103"/>
    </source>
</evidence>
<comment type="function">
    <text evidence="12">tRNA methylase which 2'-O-methylates cytidine(4) in tRNA(Pro) and tRNA(Gly)(GCC), and adenosine(4) in tRNA(His).</text>
</comment>
<dbReference type="GO" id="GO:0030488">
    <property type="term" value="P:tRNA methylation"/>
    <property type="evidence" value="ECO:0007669"/>
    <property type="project" value="InterPro"/>
</dbReference>
<comment type="caution">
    <text evidence="14">The sequence shown here is derived from an EMBL/GenBank/DDBJ whole genome shotgun (WGS) entry which is preliminary data.</text>
</comment>
<feature type="domain" description="CHHC U11-48K-type" evidence="13">
    <location>
        <begin position="52"/>
        <end position="79"/>
    </location>
</feature>
<evidence type="ECO:0000256" key="1">
    <source>
        <dbReference type="ARBA" id="ARBA00005265"/>
    </source>
</evidence>
<dbReference type="InterPro" id="IPR022776">
    <property type="entry name" value="TRM13/UPF0224_CHHC_Znf_dom"/>
</dbReference>
<evidence type="ECO:0000259" key="13">
    <source>
        <dbReference type="PROSITE" id="PS51800"/>
    </source>
</evidence>
<proteinExistence type="inferred from homology"/>
<dbReference type="AlphaFoldDB" id="A0A834IEZ8"/>
<dbReference type="PANTHER" id="PTHR12998">
    <property type="entry name" value="TRNA:M(4)X MODIFICATION ENZYME TRM13 HOMOLOG"/>
    <property type="match status" value="1"/>
</dbReference>
<keyword evidence="4 12" id="KW-0949">S-adenosyl-L-methionine</keyword>
<dbReference type="InterPro" id="IPR007871">
    <property type="entry name" value="Methyltransferase_TRM13"/>
</dbReference>
<evidence type="ECO:0000256" key="9">
    <source>
        <dbReference type="ARBA" id="ARBA00048165"/>
    </source>
</evidence>
<comment type="catalytic activity">
    <reaction evidence="9 12">
        <text>cytidine(4) in tRNA(Pro) + S-adenosyl-L-methionine = 2'-O-methylcytidine(4) in tRNA(Pro) + S-adenosyl-L-homocysteine + H(+)</text>
        <dbReference type="Rhea" id="RHEA:32767"/>
        <dbReference type="Rhea" id="RHEA-COMP:10397"/>
        <dbReference type="Rhea" id="RHEA-COMP:10398"/>
        <dbReference type="ChEBI" id="CHEBI:15378"/>
        <dbReference type="ChEBI" id="CHEBI:57856"/>
        <dbReference type="ChEBI" id="CHEBI:59789"/>
        <dbReference type="ChEBI" id="CHEBI:74495"/>
        <dbReference type="ChEBI" id="CHEBI:82748"/>
        <dbReference type="EC" id="2.1.1.225"/>
    </reaction>
</comment>
<dbReference type="EMBL" id="JAACXV010000413">
    <property type="protein sequence ID" value="KAF7277807.1"/>
    <property type="molecule type" value="Genomic_DNA"/>
</dbReference>
<dbReference type="EC" id="2.1.1.225" evidence="12"/>
<evidence type="ECO:0000256" key="10">
    <source>
        <dbReference type="ARBA" id="ARBA00048635"/>
    </source>
</evidence>
<dbReference type="Proteomes" id="UP000625711">
    <property type="component" value="Unassembled WGS sequence"/>
</dbReference>
<reference evidence="14" key="1">
    <citation type="submission" date="2020-08" db="EMBL/GenBank/DDBJ databases">
        <title>Genome sequencing and assembly of the red palm weevil Rhynchophorus ferrugineus.</title>
        <authorList>
            <person name="Dias G.B."/>
            <person name="Bergman C.M."/>
            <person name="Manee M."/>
        </authorList>
    </citation>
    <scope>NUCLEOTIDE SEQUENCE</scope>
    <source>
        <strain evidence="14">AA-2017</strain>
        <tissue evidence="14">Whole larva</tissue>
    </source>
</reference>
<gene>
    <name evidence="14" type="ORF">GWI33_009224</name>
</gene>
<evidence type="ECO:0000313" key="15">
    <source>
        <dbReference type="Proteomes" id="UP000625711"/>
    </source>
</evidence>
<keyword evidence="2 12" id="KW-0489">Methyltransferase</keyword>
<dbReference type="PANTHER" id="PTHR12998:SF0">
    <property type="entry name" value="TRNA:M(4)X MODIFICATION ENZYME TRM13 HOMOLOG"/>
    <property type="match status" value="1"/>
</dbReference>
<dbReference type="InterPro" id="IPR021721">
    <property type="entry name" value="Znf_CCCH-type_TRM13"/>
</dbReference>
<evidence type="ECO:0000256" key="3">
    <source>
        <dbReference type="ARBA" id="ARBA00022679"/>
    </source>
</evidence>
<evidence type="ECO:0000256" key="5">
    <source>
        <dbReference type="ARBA" id="ARBA00022694"/>
    </source>
</evidence>
<evidence type="ECO:0000256" key="8">
    <source>
        <dbReference type="ARBA" id="ARBA00022833"/>
    </source>
</evidence>
<protein>
    <recommendedName>
        <fullName evidence="12">tRNA:m(4)X modification enzyme TRM13</fullName>
        <ecNumber evidence="12">2.1.1.225</ecNumber>
    </recommendedName>
</protein>
<dbReference type="InterPro" id="IPR039044">
    <property type="entry name" value="Trm13"/>
</dbReference>
<name>A0A834IEZ8_RHYFE</name>
<dbReference type="GO" id="GO:0106050">
    <property type="term" value="F:tRNA 2'-O-methyltransferase activity"/>
    <property type="evidence" value="ECO:0007669"/>
    <property type="project" value="UniProtKB-UniRule"/>
</dbReference>
<keyword evidence="8 12" id="KW-0862">Zinc</keyword>
<comment type="catalytic activity">
    <reaction evidence="10 12">
        <text>cytidine(4) in tRNA(Gly)(GCC) + S-adenosyl-L-methionine = 2'-O-methylcytidine(4) in tRNA(Gly)(GCC) + S-adenosyl-L-homocysteine + H(+)</text>
        <dbReference type="Rhea" id="RHEA:43192"/>
        <dbReference type="Rhea" id="RHEA-COMP:10399"/>
        <dbReference type="Rhea" id="RHEA-COMP:10400"/>
        <dbReference type="ChEBI" id="CHEBI:15378"/>
        <dbReference type="ChEBI" id="CHEBI:57856"/>
        <dbReference type="ChEBI" id="CHEBI:59789"/>
        <dbReference type="ChEBI" id="CHEBI:74495"/>
        <dbReference type="ChEBI" id="CHEBI:82748"/>
        <dbReference type="EC" id="2.1.1.225"/>
    </reaction>
</comment>
<keyword evidence="15" id="KW-1185">Reference proteome</keyword>
<evidence type="ECO:0000256" key="2">
    <source>
        <dbReference type="ARBA" id="ARBA00022603"/>
    </source>
</evidence>
<comment type="catalytic activity">
    <reaction evidence="11 12">
        <text>adenosine(4) in tRNA(His) + S-adenosyl-L-methionine = 2'-O-methyladenosine(4) in tRNA(His) + S-adenosyl-L-homocysteine + H(+)</text>
        <dbReference type="Rhea" id="RHEA:43196"/>
        <dbReference type="Rhea" id="RHEA-COMP:10401"/>
        <dbReference type="Rhea" id="RHEA-COMP:10402"/>
        <dbReference type="ChEBI" id="CHEBI:15378"/>
        <dbReference type="ChEBI" id="CHEBI:57856"/>
        <dbReference type="ChEBI" id="CHEBI:59789"/>
        <dbReference type="ChEBI" id="CHEBI:74411"/>
        <dbReference type="ChEBI" id="CHEBI:74477"/>
        <dbReference type="EC" id="2.1.1.225"/>
    </reaction>
</comment>
<keyword evidence="5 12" id="KW-0819">tRNA processing</keyword>
<keyword evidence="6 12" id="KW-0479">Metal-binding</keyword>
<dbReference type="Pfam" id="PF05206">
    <property type="entry name" value="TRM13"/>
    <property type="match status" value="1"/>
</dbReference>
<evidence type="ECO:0000256" key="4">
    <source>
        <dbReference type="ARBA" id="ARBA00022691"/>
    </source>
</evidence>
<sequence length="417" mass="47987">MSAVIISNRCKYFVQRKKRYCKMLVKSGEDFCGEHQMPVDPSEKKTEDTKMRIVCPLDRKHTVYTCNLKKHLKICNAGKKNNEQYISTDINSGKSKGQENDSNESYQMLSSFNKEKILSVIERVNLIYQDHVKLSNKLLSNEIVESEIKKSEYGMKTKKHLKQASAIIGLLENYKLLNDNTCYIEFGAGRGQLSWWIAEVTKSFSNSKSLLIERASPKHKKDNKLAKTTNKMHRIRTDIKDLVLDHISVINETNDIVGVTKHLCGEATDFAIRCMTNLNLNRDKLCGCLLTFCCHHRCSWTSYVGKSFFMNVGLTKEEFNIMCGLSSWATCGIGLSSEYKAKFNQNKEEMVQKENTFEYGLTRQEREEIGRKCKNIINWGRLNYLESQGLTSFLHNYVTKDTTLENVCIVSYINKIK</sequence>
<dbReference type="Pfam" id="PF11722">
    <property type="entry name" value="zf-TRM13_CCCH"/>
    <property type="match status" value="1"/>
</dbReference>
<comment type="similarity">
    <text evidence="1 12">Belongs to the methyltransferase TRM13 family.</text>
</comment>
<accession>A0A834IEZ8</accession>
<evidence type="ECO:0000313" key="14">
    <source>
        <dbReference type="EMBL" id="KAF7277807.1"/>
    </source>
</evidence>
<dbReference type="GO" id="GO:0008270">
    <property type="term" value="F:zinc ion binding"/>
    <property type="evidence" value="ECO:0007669"/>
    <property type="project" value="UniProtKB-KW"/>
</dbReference>
<dbReference type="Pfam" id="PF05253">
    <property type="entry name" value="zf-U11-48K"/>
    <property type="match status" value="1"/>
</dbReference>
<evidence type="ECO:0000256" key="7">
    <source>
        <dbReference type="ARBA" id="ARBA00022771"/>
    </source>
</evidence>
<dbReference type="OrthoDB" id="258806at2759"/>
<keyword evidence="3 12" id="KW-0808">Transferase</keyword>